<dbReference type="InterPro" id="IPR002919">
    <property type="entry name" value="TIL_dom"/>
</dbReference>
<dbReference type="InterPro" id="IPR001007">
    <property type="entry name" value="VWF_dom"/>
</dbReference>
<dbReference type="SMART" id="SM00215">
    <property type="entry name" value="VWC_out"/>
    <property type="match status" value="5"/>
</dbReference>
<dbReference type="GO" id="GO:0031012">
    <property type="term" value="C:extracellular matrix"/>
    <property type="evidence" value="ECO:0007669"/>
    <property type="project" value="TreeGrafter"/>
</dbReference>
<comment type="caution">
    <text evidence="7">The sequence shown here is derived from an EMBL/GenBank/DDBJ whole genome shotgun (WGS) entry which is preliminary data.</text>
</comment>
<dbReference type="Pfam" id="PF08742">
    <property type="entry name" value="C8"/>
    <property type="match status" value="5"/>
</dbReference>
<dbReference type="Pfam" id="PF17517">
    <property type="entry name" value="IgGFc_binding"/>
    <property type="match status" value="1"/>
</dbReference>
<protein>
    <recommendedName>
        <fullName evidence="6">VWFD domain-containing protein</fullName>
    </recommendedName>
</protein>
<organism evidence="7 8">
    <name type="scientific">Muraenolepis orangiensis</name>
    <name type="common">Patagonian moray cod</name>
    <dbReference type="NCBI Taxonomy" id="630683"/>
    <lineage>
        <taxon>Eukaryota</taxon>
        <taxon>Metazoa</taxon>
        <taxon>Chordata</taxon>
        <taxon>Craniata</taxon>
        <taxon>Vertebrata</taxon>
        <taxon>Euteleostomi</taxon>
        <taxon>Actinopterygii</taxon>
        <taxon>Neopterygii</taxon>
        <taxon>Teleostei</taxon>
        <taxon>Neoteleostei</taxon>
        <taxon>Acanthomorphata</taxon>
        <taxon>Zeiogadaria</taxon>
        <taxon>Gadariae</taxon>
        <taxon>Gadiformes</taxon>
        <taxon>Muraenolepidoidei</taxon>
        <taxon>Muraenolepididae</taxon>
        <taxon>Muraenolepis</taxon>
    </lineage>
</organism>
<comment type="subcellular location">
    <subcellularLocation>
        <location evidence="1">Secreted</location>
    </subcellularLocation>
</comment>
<keyword evidence="5" id="KW-0325">Glycoprotein</keyword>
<dbReference type="Pfam" id="PF12714">
    <property type="entry name" value="TILa"/>
    <property type="match status" value="3"/>
</dbReference>
<dbReference type="InterPro" id="IPR036084">
    <property type="entry name" value="Ser_inhib-like_sf"/>
</dbReference>
<dbReference type="CDD" id="cd19941">
    <property type="entry name" value="TIL"/>
    <property type="match status" value="5"/>
</dbReference>
<feature type="domain" description="VWFD" evidence="6">
    <location>
        <begin position="1939"/>
        <end position="2103"/>
    </location>
</feature>
<dbReference type="SMART" id="SM00832">
    <property type="entry name" value="C8"/>
    <property type="match status" value="5"/>
</dbReference>
<dbReference type="FunFam" id="2.10.25.10:FF:000055">
    <property type="entry name" value="alpha-tectorin isoform X1"/>
    <property type="match status" value="3"/>
</dbReference>
<keyword evidence="2" id="KW-0964">Secreted</keyword>
<evidence type="ECO:0000313" key="8">
    <source>
        <dbReference type="Proteomes" id="UP001148018"/>
    </source>
</evidence>
<dbReference type="Pfam" id="PF00094">
    <property type="entry name" value="VWD"/>
    <property type="match status" value="5"/>
</dbReference>
<dbReference type="PANTHER" id="PTHR11339:SF373">
    <property type="entry name" value="VWFD DOMAIN-CONTAINING PROTEIN"/>
    <property type="match status" value="1"/>
</dbReference>
<name>A0A9Q0E2M6_9TELE</name>
<sequence>VTKSQKLQLVITARESEATVLIKVRSLKFSSQLTLSPWETRWVLVPHGAELSRPCNHANAAVHVSSTADISVVAFNSRDFTSDGTVVAPTDKLGVNYIVFTPGGRSMDKLLAVVNGNRPNRITILPARHVPIKGAGRWRRGKNVIIDLKPYETYLVRSRRTLTGTQIQSKVPVAVFAGHQCLTLRSKCDHVYKQLPPLSQLGTEYMVPTTLCGRAKSWAVIITTEDNTQGDKKLMVIFMSDNYPQDPIMLTLRPSNKLASSWSLDTLEKLQSTAVIFSEQQGSSGVKVCVGSNCRSPKWSPFHSNAKWVWANVPLGNGQKHVRVDGDSGMVVYVYGGKSRYGYSTSGVCSEAPPSVAPPTDPCEGVSCREKEACVRGSCVHVDTATCQALGDPHYQTFDGRRFNFQGTCTYIMTTVIKPDKDMTPFTITTKNDHRGNRMVSYVRTVGVNIYNQDVIIGRHRGQVQVNGELVYLPISLSGGRVSVKQSGGYAVLTTDIGLTVKYDWNTRLYISVPSSYYKKLGGLCGNYNGDRKDDLPTPSGESLDSVLKMISSWKVKDSDRFCHDNCGGSCPHCPKKEQLHYQGPTLCGLLTKQDGPFATCHKTIDPEMYTANCVYDVCTNQGAKLILCDNLKSYTDSCLSQGVKVSPQWRTIANCPLSCPAGSHYEACGSACPSTCTSRDTEKACKSLCVEGCFCDKGLVLSGDKCVSLSSCGCQHQGRYYPQGTVFWADNKCGSRCRCDASGKVTCKSVGCKKSEHCSLKGGIRDCYPVSFATCQGSGDPHYKTFDGHRYDFQGTCTYVLSQTVKSSVGDLVPFQALVQNENRGRNKAVAYTKSVSLTVYDVTISMNSDNPGKVLVNSQPINLPYTTLEGKLSLFRQGCFCYVKTHFGLTLKFNWKSYVSLTMPSLCGDFNGKAADDLQKADKSPAKGPADFGNSFKVGGDIGCTSDCPGGKCVVCEPALALRYQQREYCGIISDKAGPFRNCHAKLDHTAYLKDCVFDLCAYKGHITALCNSLTSYLTVCQTAGALVENWRTEQFCPLSCGPNSKYEVCAAPCPQTCSGLGPPEGCDAQAPCSEGCVCDDGFMLSADRCVPIAECGCQYNEQYYRSQQVFYPAADCRTRCVCLEGQVTCNKAFTCSANEKCALQSGVASCVPKTSGSCSVFGSRTVRSLDGQTYPLWGDCAFLLSEAEVAGAMAGFSVSIQQTTSEKGHVIRSVTLKAYSFEITMMPGAVWEILIDDIRANLPLSLAEGKMWAHQGGSSIVLNTDFGLQLTYDTQAGVVLQLPSTYSGSVRGLCGNFNGNPSDDFPGHTGDLSPSVVEKFIAAWTIKEVPCEPGCGGSTTCPETGGGESPKSKHCDIIKSPKGPLAQCHQVVPPLPYFQACVSEMSRESSGQDVVCRHVQAYVSSCQSAGAAVAEWRVDGFCTASCASGTHYELCPDTCSATCAYLSAQGPCPRCHEGCQCDGDLVFDGGRCVPTEKCGCLVDGQYYKSGESILLEDCSERCECVAGRFNCKATSCQKNEKCDIKDGVLGCYTIDPCASVDCRVKEHCEVEEDQGVCVPDSKALCMTFGDPHYTTFDGWSKDPDLPSLTVLTKNELRGNVAGSFVRSATVELLGHTFHIPSGSRGIVLIDGIKAELPVDLEGGSISITKSGITGVIQTEIGIEITFDWSTLVMVSLSSSFHGNVGGLCGNYNGHKEDELKRSTASSYANVSEWAGSWGSADGDPFCYHHCKDHCPQCSPEDQKRFTGPEFCGIAGNKKGPFVSCHPSVDIGAFMFDCLYDVCVNEGRQEVLCEALSSYNAACQKAGVTVSPWRELAKCSLPCPLNSQYKQCGPACPETCSPKPDLCPTVCSEGCFCDPGYVLSGEKCVVKATSCGCNHEGHYYLPGEIFWADLECNSRCTCDGATQKAVCKQRGCKAEEHCAVKDGVQDCYPLSFKTCSAQGDPHFHTFDGRKFDFQGNCVYQFASVCKDAKGLEKFEISIENNNRGSTRVSYAKVVTVKVYGNTYSISKDHKEQVLSLVQVYKSHRWAILETSFLKVSYDWSSTVKVKVATTYQNMLCGLCGNFNTNPADDLMLANGNAATSAKEFGTSHWLADVPGCSHECKDCASELGPGVVPPPYTAACEVIKAKDGPLRHCAKLLDSEQYHRDCVFDMIQNTGKAASACDIISNYVDSCQQEGGEVENWRKKDFCWMQCPANSVYSLSAPGCPATCGSWSPSANCDSTKTEGCVCEHGYVFSQDHCVRPAQCGCQFEDRYIPATSQFYTDSCDRACVCHSGMVTCVAHSCQGGSSCQLKEGAWGCYIVTTKPKPKPKPIGLLEFWKNAVNNVLNE</sequence>
<keyword evidence="4" id="KW-1015">Disulfide bond</keyword>
<dbReference type="InterPro" id="IPR035234">
    <property type="entry name" value="IgGFc-bd_N"/>
</dbReference>
<dbReference type="Proteomes" id="UP001148018">
    <property type="component" value="Unassembled WGS sequence"/>
</dbReference>
<feature type="domain" description="VWFD" evidence="6">
    <location>
        <begin position="1159"/>
        <end position="1335"/>
    </location>
</feature>
<dbReference type="InterPro" id="IPR025615">
    <property type="entry name" value="TILa_dom"/>
</dbReference>
<evidence type="ECO:0000256" key="2">
    <source>
        <dbReference type="ARBA" id="ARBA00022525"/>
    </source>
</evidence>
<feature type="domain" description="VWFD" evidence="6">
    <location>
        <begin position="385"/>
        <end position="564"/>
    </location>
</feature>
<evidence type="ECO:0000256" key="4">
    <source>
        <dbReference type="ARBA" id="ARBA00023157"/>
    </source>
</evidence>
<dbReference type="InterPro" id="IPR014853">
    <property type="entry name" value="VWF/SSPO/ZAN-like_Cys-rich_dom"/>
</dbReference>
<dbReference type="InterPro" id="IPR050780">
    <property type="entry name" value="Mucin_vWF_Thrombospondin_sf"/>
</dbReference>
<dbReference type="FunFam" id="2.10.25.10:FF:000153">
    <property type="entry name" value="MUC5B isoform 1"/>
    <property type="match status" value="1"/>
</dbReference>
<dbReference type="OrthoDB" id="6236007at2759"/>
<dbReference type="Pfam" id="PF01826">
    <property type="entry name" value="TIL"/>
    <property type="match status" value="5"/>
</dbReference>
<evidence type="ECO:0000256" key="1">
    <source>
        <dbReference type="ARBA" id="ARBA00004613"/>
    </source>
</evidence>
<gene>
    <name evidence="7" type="ORF">NHX12_001523</name>
</gene>
<dbReference type="GO" id="GO:0005615">
    <property type="term" value="C:extracellular space"/>
    <property type="evidence" value="ECO:0007669"/>
    <property type="project" value="TreeGrafter"/>
</dbReference>
<dbReference type="SUPFAM" id="SSF57567">
    <property type="entry name" value="Serine protease inhibitors"/>
    <property type="match status" value="5"/>
</dbReference>
<keyword evidence="3" id="KW-0677">Repeat</keyword>
<dbReference type="SMART" id="SM00216">
    <property type="entry name" value="VWD"/>
    <property type="match status" value="5"/>
</dbReference>
<reference evidence="7" key="1">
    <citation type="submission" date="2022-07" db="EMBL/GenBank/DDBJ databases">
        <title>Chromosome-level genome of Muraenolepis orangiensis.</title>
        <authorList>
            <person name="Kim J."/>
        </authorList>
    </citation>
    <scope>NUCLEOTIDE SEQUENCE</scope>
    <source>
        <strain evidence="7">KU_S4_2022</strain>
        <tissue evidence="7">Muscle</tissue>
    </source>
</reference>
<evidence type="ECO:0000256" key="5">
    <source>
        <dbReference type="ARBA" id="ARBA00023180"/>
    </source>
</evidence>
<evidence type="ECO:0000259" key="6">
    <source>
        <dbReference type="PROSITE" id="PS51233"/>
    </source>
</evidence>
<evidence type="ECO:0000256" key="3">
    <source>
        <dbReference type="ARBA" id="ARBA00022737"/>
    </source>
</evidence>
<feature type="domain" description="VWFD" evidence="6">
    <location>
        <begin position="774"/>
        <end position="947"/>
    </location>
</feature>
<feature type="domain" description="VWFD" evidence="6">
    <location>
        <begin position="1566"/>
        <end position="1730"/>
    </location>
</feature>
<evidence type="ECO:0000313" key="7">
    <source>
        <dbReference type="EMBL" id="KAJ3598008.1"/>
    </source>
</evidence>
<keyword evidence="8" id="KW-1185">Reference proteome</keyword>
<accession>A0A9Q0E2M6</accession>
<proteinExistence type="predicted"/>
<dbReference type="Gene3D" id="2.10.25.10">
    <property type="entry name" value="Laminin"/>
    <property type="match status" value="5"/>
</dbReference>
<dbReference type="PANTHER" id="PTHR11339">
    <property type="entry name" value="EXTRACELLULAR MATRIX GLYCOPROTEIN RELATED"/>
    <property type="match status" value="1"/>
</dbReference>
<dbReference type="PROSITE" id="PS51233">
    <property type="entry name" value="VWFD"/>
    <property type="match status" value="5"/>
</dbReference>
<dbReference type="EMBL" id="JANIIK010000109">
    <property type="protein sequence ID" value="KAJ3598008.1"/>
    <property type="molecule type" value="Genomic_DNA"/>
</dbReference>
<dbReference type="InterPro" id="IPR001846">
    <property type="entry name" value="VWF_type-D"/>
</dbReference>
<feature type="non-terminal residue" evidence="7">
    <location>
        <position position="2333"/>
    </location>
</feature>